<keyword evidence="3" id="KW-1185">Reference proteome</keyword>
<accession>A0A5B7JI83</accession>
<feature type="region of interest" description="Disordered" evidence="1">
    <location>
        <begin position="1"/>
        <end position="34"/>
    </location>
</feature>
<evidence type="ECO:0000313" key="3">
    <source>
        <dbReference type="Proteomes" id="UP000324222"/>
    </source>
</evidence>
<feature type="compositionally biased region" description="Basic residues" evidence="1">
    <location>
        <begin position="20"/>
        <end position="29"/>
    </location>
</feature>
<feature type="compositionally biased region" description="Polar residues" evidence="1">
    <location>
        <begin position="8"/>
        <end position="19"/>
    </location>
</feature>
<organism evidence="2 3">
    <name type="scientific">Portunus trituberculatus</name>
    <name type="common">Swimming crab</name>
    <name type="synonym">Neptunus trituberculatus</name>
    <dbReference type="NCBI Taxonomy" id="210409"/>
    <lineage>
        <taxon>Eukaryota</taxon>
        <taxon>Metazoa</taxon>
        <taxon>Ecdysozoa</taxon>
        <taxon>Arthropoda</taxon>
        <taxon>Crustacea</taxon>
        <taxon>Multicrustacea</taxon>
        <taxon>Malacostraca</taxon>
        <taxon>Eumalacostraca</taxon>
        <taxon>Eucarida</taxon>
        <taxon>Decapoda</taxon>
        <taxon>Pleocyemata</taxon>
        <taxon>Brachyura</taxon>
        <taxon>Eubrachyura</taxon>
        <taxon>Portunoidea</taxon>
        <taxon>Portunidae</taxon>
        <taxon>Portuninae</taxon>
        <taxon>Portunus</taxon>
    </lineage>
</organism>
<protein>
    <submittedName>
        <fullName evidence="2">Uncharacterized protein</fullName>
    </submittedName>
</protein>
<evidence type="ECO:0000313" key="2">
    <source>
        <dbReference type="EMBL" id="MPC97791.1"/>
    </source>
</evidence>
<proteinExistence type="predicted"/>
<dbReference type="AlphaFoldDB" id="A0A5B7JI83"/>
<gene>
    <name evidence="2" type="ORF">E2C01_093123</name>
</gene>
<comment type="caution">
    <text evidence="2">The sequence shown here is derived from an EMBL/GenBank/DDBJ whole genome shotgun (WGS) entry which is preliminary data.</text>
</comment>
<reference evidence="2 3" key="1">
    <citation type="submission" date="2019-05" db="EMBL/GenBank/DDBJ databases">
        <title>Another draft genome of Portunus trituberculatus and its Hox gene families provides insights of decapod evolution.</title>
        <authorList>
            <person name="Jeong J.-H."/>
            <person name="Song I."/>
            <person name="Kim S."/>
            <person name="Choi T."/>
            <person name="Kim D."/>
            <person name="Ryu S."/>
            <person name="Kim W."/>
        </authorList>
    </citation>
    <scope>NUCLEOTIDE SEQUENCE [LARGE SCALE GENOMIC DNA]</scope>
    <source>
        <tissue evidence="2">Muscle</tissue>
    </source>
</reference>
<sequence>MKLHHHSQSATPTINTITSPHHHKTKHTPNFHPLYSNIELTTGF</sequence>
<name>A0A5B7JI83_PORTR</name>
<evidence type="ECO:0000256" key="1">
    <source>
        <dbReference type="SAM" id="MobiDB-lite"/>
    </source>
</evidence>
<dbReference type="EMBL" id="VSRR010111469">
    <property type="protein sequence ID" value="MPC97791.1"/>
    <property type="molecule type" value="Genomic_DNA"/>
</dbReference>
<dbReference type="Proteomes" id="UP000324222">
    <property type="component" value="Unassembled WGS sequence"/>
</dbReference>